<sequence>MMRMKLSDRAKLCREKLNLTQGEVAEFIGISQPSYQRLEKGGVANPRKIDRLAAVLKASPEWLKFGTGNPPEYLNIPAIPAGKVPLIPWELIKIWHGHYDIGLLMGADVFEHKKAHANANALDKIEYISIPNKQNAKQFAVRVKGDSMISPLPGKRSFLANDILIIDPEVSPVSDNFVIALHGNEKTEPLFAQYIAYAGNRFLKPLNPQYPLIPWDESIQICGVVVAHLDILI</sequence>
<dbReference type="InterPro" id="IPR010982">
    <property type="entry name" value="Lambda_DNA-bd_dom_sf"/>
</dbReference>
<dbReference type="Gene3D" id="2.10.109.10">
    <property type="entry name" value="Umud Fragment, subunit A"/>
    <property type="match status" value="1"/>
</dbReference>
<dbReference type="PROSITE" id="PS50943">
    <property type="entry name" value="HTH_CROC1"/>
    <property type="match status" value="1"/>
</dbReference>
<name>A0A5E4PG86_9COXI</name>
<dbReference type="AlphaFoldDB" id="A0A5E4PG86"/>
<gene>
    <name evidence="2" type="primary">lexA_3</name>
    <name evidence="2" type="ORF">AQUSIP_13310</name>
</gene>
<evidence type="ECO:0000313" key="3">
    <source>
        <dbReference type="Proteomes" id="UP000324194"/>
    </source>
</evidence>
<dbReference type="Proteomes" id="UP000324194">
    <property type="component" value="Chromosome 1"/>
</dbReference>
<dbReference type="InterPro" id="IPR039418">
    <property type="entry name" value="LexA-like"/>
</dbReference>
<accession>A0A5E4PG86</accession>
<dbReference type="InterPro" id="IPR001387">
    <property type="entry name" value="Cro/C1-type_HTH"/>
</dbReference>
<dbReference type="CDD" id="cd06529">
    <property type="entry name" value="S24_LexA-like"/>
    <property type="match status" value="1"/>
</dbReference>
<dbReference type="CDD" id="cd00093">
    <property type="entry name" value="HTH_XRE"/>
    <property type="match status" value="1"/>
</dbReference>
<dbReference type="Pfam" id="PF01381">
    <property type="entry name" value="HTH_3"/>
    <property type="match status" value="1"/>
</dbReference>
<dbReference type="KEGG" id="asip:AQUSIP_13310"/>
<dbReference type="Pfam" id="PF00717">
    <property type="entry name" value="Peptidase_S24"/>
    <property type="match status" value="1"/>
</dbReference>
<reference evidence="2 3" key="1">
    <citation type="submission" date="2019-08" db="EMBL/GenBank/DDBJ databases">
        <authorList>
            <person name="Guy L."/>
        </authorList>
    </citation>
    <scope>NUCLEOTIDE SEQUENCE [LARGE SCALE GENOMIC DNA]</scope>
    <source>
        <strain evidence="2 3">SGT-108</strain>
    </source>
</reference>
<dbReference type="SMART" id="SM00530">
    <property type="entry name" value="HTH_XRE"/>
    <property type="match status" value="1"/>
</dbReference>
<dbReference type="InterPro" id="IPR036286">
    <property type="entry name" value="LexA/Signal_pep-like_sf"/>
</dbReference>
<dbReference type="SUPFAM" id="SSF51306">
    <property type="entry name" value="LexA/Signal peptidase"/>
    <property type="match status" value="1"/>
</dbReference>
<evidence type="ECO:0000259" key="1">
    <source>
        <dbReference type="PROSITE" id="PS50943"/>
    </source>
</evidence>
<dbReference type="SUPFAM" id="SSF47413">
    <property type="entry name" value="lambda repressor-like DNA-binding domains"/>
    <property type="match status" value="1"/>
</dbReference>
<dbReference type="OrthoDB" id="9791537at2"/>
<dbReference type="EMBL" id="LR699119">
    <property type="protein sequence ID" value="VVC76030.1"/>
    <property type="molecule type" value="Genomic_DNA"/>
</dbReference>
<feature type="domain" description="HTH cro/C1-type" evidence="1">
    <location>
        <begin position="11"/>
        <end position="63"/>
    </location>
</feature>
<proteinExistence type="predicted"/>
<keyword evidence="3" id="KW-1185">Reference proteome</keyword>
<organism evidence="2 3">
    <name type="scientific">Aquicella siphonis</name>
    <dbReference type="NCBI Taxonomy" id="254247"/>
    <lineage>
        <taxon>Bacteria</taxon>
        <taxon>Pseudomonadati</taxon>
        <taxon>Pseudomonadota</taxon>
        <taxon>Gammaproteobacteria</taxon>
        <taxon>Legionellales</taxon>
        <taxon>Coxiellaceae</taxon>
        <taxon>Aquicella</taxon>
    </lineage>
</organism>
<evidence type="ECO:0000313" key="2">
    <source>
        <dbReference type="EMBL" id="VVC76030.1"/>
    </source>
</evidence>
<dbReference type="InterPro" id="IPR015927">
    <property type="entry name" value="Peptidase_S24_S26A/B/C"/>
</dbReference>
<dbReference type="Gene3D" id="1.10.260.40">
    <property type="entry name" value="lambda repressor-like DNA-binding domains"/>
    <property type="match status" value="1"/>
</dbReference>
<protein>
    <submittedName>
        <fullName evidence="2">LexA repressor</fullName>
    </submittedName>
</protein>
<dbReference type="GO" id="GO:0003677">
    <property type="term" value="F:DNA binding"/>
    <property type="evidence" value="ECO:0007669"/>
    <property type="project" value="InterPro"/>
</dbReference>